<dbReference type="EMBL" id="PCXO01000004">
    <property type="protein sequence ID" value="PIR41577.1"/>
    <property type="molecule type" value="Genomic_DNA"/>
</dbReference>
<name>A0A2H0R4Y8_9BACT</name>
<dbReference type="Pfam" id="PF00990">
    <property type="entry name" value="GGDEF"/>
    <property type="match status" value="1"/>
</dbReference>
<organism evidence="2 3">
    <name type="scientific">Candidatus Yanofskybacteria bacterium CG10_big_fil_rev_8_21_14_0_10_46_23</name>
    <dbReference type="NCBI Taxonomy" id="1975098"/>
    <lineage>
        <taxon>Bacteria</taxon>
        <taxon>Candidatus Yanofskyibacteriota</taxon>
    </lineage>
</organism>
<evidence type="ECO:0000313" key="3">
    <source>
        <dbReference type="Proteomes" id="UP000230232"/>
    </source>
</evidence>
<evidence type="ECO:0000259" key="1">
    <source>
        <dbReference type="PROSITE" id="PS50887"/>
    </source>
</evidence>
<feature type="domain" description="GGDEF" evidence="1">
    <location>
        <begin position="56"/>
        <end position="189"/>
    </location>
</feature>
<dbReference type="NCBIfam" id="TIGR00254">
    <property type="entry name" value="GGDEF"/>
    <property type="match status" value="1"/>
</dbReference>
<dbReference type="Gene3D" id="3.30.70.270">
    <property type="match status" value="1"/>
</dbReference>
<dbReference type="FunFam" id="3.30.70.270:FF:000001">
    <property type="entry name" value="Diguanylate cyclase domain protein"/>
    <property type="match status" value="1"/>
</dbReference>
<accession>A0A2H0R4Y8</accession>
<evidence type="ECO:0000313" key="2">
    <source>
        <dbReference type="EMBL" id="PIR41577.1"/>
    </source>
</evidence>
<dbReference type="SMART" id="SM00267">
    <property type="entry name" value="GGDEF"/>
    <property type="match status" value="1"/>
</dbReference>
<dbReference type="InterPro" id="IPR050469">
    <property type="entry name" value="Diguanylate_Cyclase"/>
</dbReference>
<dbReference type="AlphaFoldDB" id="A0A2H0R4Y8"/>
<dbReference type="SUPFAM" id="SSF55073">
    <property type="entry name" value="Nucleotide cyclase"/>
    <property type="match status" value="1"/>
</dbReference>
<protein>
    <recommendedName>
        <fullName evidence="1">GGDEF domain-containing protein</fullName>
    </recommendedName>
</protein>
<comment type="caution">
    <text evidence="2">The sequence shown here is derived from an EMBL/GenBank/DDBJ whole genome shotgun (WGS) entry which is preliminary data.</text>
</comment>
<dbReference type="PANTHER" id="PTHR45138:SF9">
    <property type="entry name" value="DIGUANYLATE CYCLASE DGCM-RELATED"/>
    <property type="match status" value="1"/>
</dbReference>
<dbReference type="Proteomes" id="UP000230232">
    <property type="component" value="Unassembled WGS sequence"/>
</dbReference>
<dbReference type="PANTHER" id="PTHR45138">
    <property type="entry name" value="REGULATORY COMPONENTS OF SENSORY TRANSDUCTION SYSTEM"/>
    <property type="match status" value="1"/>
</dbReference>
<dbReference type="CDD" id="cd01949">
    <property type="entry name" value="GGDEF"/>
    <property type="match status" value="1"/>
</dbReference>
<proteinExistence type="predicted"/>
<dbReference type="InterPro" id="IPR000160">
    <property type="entry name" value="GGDEF_dom"/>
</dbReference>
<sequence>MDREKELEQKIKDLERLSFVDGLTQVLNRRGLEIVGDKVLAGSIRRQRNLDEAGRVHLAVLFLDLDNFKSINDTYGHEAGDRVLEEAAKRLEANVRQSDLVGRWGGEEFIILLPDTDQVGLKIVGEKVRRGLEIAPVVFASQAISVTASIGGAVIVGDEELAQGIKRADEAMYYAKTKLGKNAVAISGQTG</sequence>
<dbReference type="InterPro" id="IPR043128">
    <property type="entry name" value="Rev_trsase/Diguanyl_cyclase"/>
</dbReference>
<dbReference type="GO" id="GO:0052621">
    <property type="term" value="F:diguanylate cyclase activity"/>
    <property type="evidence" value="ECO:0007669"/>
    <property type="project" value="TreeGrafter"/>
</dbReference>
<dbReference type="InterPro" id="IPR029787">
    <property type="entry name" value="Nucleotide_cyclase"/>
</dbReference>
<gene>
    <name evidence="2" type="ORF">COV31_00510</name>
</gene>
<reference evidence="2 3" key="1">
    <citation type="submission" date="2017-09" db="EMBL/GenBank/DDBJ databases">
        <title>Depth-based differentiation of microbial function through sediment-hosted aquifers and enrichment of novel symbionts in the deep terrestrial subsurface.</title>
        <authorList>
            <person name="Probst A.J."/>
            <person name="Ladd B."/>
            <person name="Jarett J.K."/>
            <person name="Geller-Mcgrath D.E."/>
            <person name="Sieber C.M."/>
            <person name="Emerson J.B."/>
            <person name="Anantharaman K."/>
            <person name="Thomas B.C."/>
            <person name="Malmstrom R."/>
            <person name="Stieglmeier M."/>
            <person name="Klingl A."/>
            <person name="Woyke T."/>
            <person name="Ryan C.M."/>
            <person name="Banfield J.F."/>
        </authorList>
    </citation>
    <scope>NUCLEOTIDE SEQUENCE [LARGE SCALE GENOMIC DNA]</scope>
    <source>
        <strain evidence="2">CG10_big_fil_rev_8_21_14_0_10_46_23</strain>
    </source>
</reference>
<dbReference type="PROSITE" id="PS50887">
    <property type="entry name" value="GGDEF"/>
    <property type="match status" value="1"/>
</dbReference>